<evidence type="ECO:0000313" key="2">
    <source>
        <dbReference type="Proteomes" id="UP000828048"/>
    </source>
</evidence>
<comment type="caution">
    <text evidence="1">The sequence shown here is derived from an EMBL/GenBank/DDBJ whole genome shotgun (WGS) entry which is preliminary data.</text>
</comment>
<evidence type="ECO:0000313" key="1">
    <source>
        <dbReference type="EMBL" id="KAH7848711.1"/>
    </source>
</evidence>
<dbReference type="EMBL" id="CM037157">
    <property type="protein sequence ID" value="KAH7848711.1"/>
    <property type="molecule type" value="Genomic_DNA"/>
</dbReference>
<organism evidence="1 2">
    <name type="scientific">Vaccinium darrowii</name>
    <dbReference type="NCBI Taxonomy" id="229202"/>
    <lineage>
        <taxon>Eukaryota</taxon>
        <taxon>Viridiplantae</taxon>
        <taxon>Streptophyta</taxon>
        <taxon>Embryophyta</taxon>
        <taxon>Tracheophyta</taxon>
        <taxon>Spermatophyta</taxon>
        <taxon>Magnoliopsida</taxon>
        <taxon>eudicotyledons</taxon>
        <taxon>Gunneridae</taxon>
        <taxon>Pentapetalae</taxon>
        <taxon>asterids</taxon>
        <taxon>Ericales</taxon>
        <taxon>Ericaceae</taxon>
        <taxon>Vaccinioideae</taxon>
        <taxon>Vaccinieae</taxon>
        <taxon>Vaccinium</taxon>
    </lineage>
</organism>
<reference evidence="1 2" key="1">
    <citation type="journal article" date="2021" name="Hortic Res">
        <title>High-quality reference genome and annotation aids understanding of berry development for evergreen blueberry (Vaccinium darrowii).</title>
        <authorList>
            <person name="Yu J."/>
            <person name="Hulse-Kemp A.M."/>
            <person name="Babiker E."/>
            <person name="Staton M."/>
        </authorList>
    </citation>
    <scope>NUCLEOTIDE SEQUENCE [LARGE SCALE GENOMIC DNA]</scope>
    <source>
        <strain evidence="2">cv. NJ 8807/NJ 8810</strain>
        <tissue evidence="1">Young leaf</tissue>
    </source>
</reference>
<dbReference type="Proteomes" id="UP000828048">
    <property type="component" value="Chromosome 7"/>
</dbReference>
<gene>
    <name evidence="1" type="ORF">Vadar_006476</name>
</gene>
<proteinExistence type="predicted"/>
<protein>
    <submittedName>
        <fullName evidence="1">Uncharacterized protein</fullName>
    </submittedName>
</protein>
<name>A0ACB7Y5W4_9ERIC</name>
<accession>A0ACB7Y5W4</accession>
<keyword evidence="2" id="KW-1185">Reference proteome</keyword>
<sequence length="179" mass="19789">MLVKADLDPKKVSSQTVTPFGSVLSRAQVTALEQGKPSVATREGLGYQATEEEKFSVNMTIVERALDDRDEDGTCPIPVQSEEGGQATIDELREASLAPYYEKASQLLSQFKKVNIFDVKRRINARVDALASLAASFTLPDNKTITITVGEREILHPLKEVLEVLSAFTATMKEEEEDW</sequence>